<dbReference type="EMBL" id="BMXL01000019">
    <property type="protein sequence ID" value="GHD30923.1"/>
    <property type="molecule type" value="Genomic_DNA"/>
</dbReference>
<gene>
    <name evidence="3" type="ORF">GCM10007147_33170</name>
</gene>
<feature type="compositionally biased region" description="Basic residues" evidence="1">
    <location>
        <begin position="8"/>
        <end position="21"/>
    </location>
</feature>
<dbReference type="InterPro" id="IPR006530">
    <property type="entry name" value="YD"/>
</dbReference>
<evidence type="ECO:0000313" key="3">
    <source>
        <dbReference type="EMBL" id="GHD30923.1"/>
    </source>
</evidence>
<feature type="compositionally biased region" description="Low complexity" evidence="1">
    <location>
        <begin position="68"/>
        <end position="78"/>
    </location>
</feature>
<evidence type="ECO:0000259" key="2">
    <source>
        <dbReference type="Pfam" id="PF20148"/>
    </source>
</evidence>
<feature type="domain" description="DUF6531" evidence="2">
    <location>
        <begin position="113"/>
        <end position="175"/>
    </location>
</feature>
<keyword evidence="4" id="KW-1185">Reference proteome</keyword>
<proteinExistence type="predicted"/>
<organism evidence="3 4">
    <name type="scientific">Nocardiopsis kunsanensis</name>
    <dbReference type="NCBI Taxonomy" id="141693"/>
    <lineage>
        <taxon>Bacteria</taxon>
        <taxon>Bacillati</taxon>
        <taxon>Actinomycetota</taxon>
        <taxon>Actinomycetes</taxon>
        <taxon>Streptosporangiales</taxon>
        <taxon>Nocardiopsidaceae</taxon>
        <taxon>Nocardiopsis</taxon>
    </lineage>
</organism>
<evidence type="ECO:0000256" key="1">
    <source>
        <dbReference type="SAM" id="MobiDB-lite"/>
    </source>
</evidence>
<dbReference type="Proteomes" id="UP000654947">
    <property type="component" value="Unassembled WGS sequence"/>
</dbReference>
<sequence>MAPTACRCGHHSGRAPGHRSVVRPPAWADDDPHSPADRTVPVPETWEPGEADTDPSGGDPPEEPWTPPGTEAEAAPQGEETLADTCANWGNGGIQDWYPLERHQVSDRLELAVNTATGNLLLQHRNLTTAGTGLDLSVSSFYNSTDGQDGWTLSHGRDVGLQIFSNSLIFQGPSGYCERFDVEGEGSFTSPAGLNADLEELDNGHYALTFHRGEYADQVWTFTAQGWWYSQADRNGHTHRMRYDPEGDLASVVDTQDRVTTVDWENWYQPGSITDPTGLSNVPAPQAACWGATIYMLKLSAASAVLGVGGTPVHIAMGVVTVGCLAYDMATSV</sequence>
<evidence type="ECO:0000313" key="4">
    <source>
        <dbReference type="Proteomes" id="UP000654947"/>
    </source>
</evidence>
<accession>A0A918XGN6</accession>
<name>A0A918XGN6_9ACTN</name>
<dbReference type="RefSeq" id="WP_230480162.1">
    <property type="nucleotide sequence ID" value="NZ_BMXL01000019.1"/>
</dbReference>
<protein>
    <recommendedName>
        <fullName evidence="2">DUF6531 domain-containing protein</fullName>
    </recommendedName>
</protein>
<dbReference type="AlphaFoldDB" id="A0A918XGN6"/>
<dbReference type="NCBIfam" id="TIGR01643">
    <property type="entry name" value="YD_repeat_2x"/>
    <property type="match status" value="1"/>
</dbReference>
<dbReference type="Pfam" id="PF20148">
    <property type="entry name" value="DUF6531"/>
    <property type="match status" value="1"/>
</dbReference>
<dbReference type="InterPro" id="IPR045351">
    <property type="entry name" value="DUF6531"/>
</dbReference>
<feature type="region of interest" description="Disordered" evidence="1">
    <location>
        <begin position="1"/>
        <end position="78"/>
    </location>
</feature>
<reference evidence="3 4" key="1">
    <citation type="journal article" date="2014" name="Int. J. Syst. Evol. Microbiol.">
        <title>Complete genome sequence of Corynebacterium casei LMG S-19264T (=DSM 44701T), isolated from a smear-ripened cheese.</title>
        <authorList>
            <consortium name="US DOE Joint Genome Institute (JGI-PGF)"/>
            <person name="Walter F."/>
            <person name="Albersmeier A."/>
            <person name="Kalinowski J."/>
            <person name="Ruckert C."/>
        </authorList>
    </citation>
    <scope>NUCLEOTIDE SEQUENCE [LARGE SCALE GENOMIC DNA]</scope>
    <source>
        <strain evidence="3 4">KCTC 19473</strain>
    </source>
</reference>
<comment type="caution">
    <text evidence="3">The sequence shown here is derived from an EMBL/GenBank/DDBJ whole genome shotgun (WGS) entry which is preliminary data.</text>
</comment>